<reference evidence="1" key="1">
    <citation type="submission" date="2014-09" db="EMBL/GenBank/DDBJ databases">
        <authorList>
            <person name="Magalhaes I.L.F."/>
            <person name="Oliveira U."/>
            <person name="Santos F.R."/>
            <person name="Vidigal T.H.D.A."/>
            <person name="Brescovit A.D."/>
            <person name="Santos A.J."/>
        </authorList>
    </citation>
    <scope>NUCLEOTIDE SEQUENCE</scope>
    <source>
        <tissue evidence="1">Shoot tissue taken approximately 20 cm above the soil surface</tissue>
    </source>
</reference>
<evidence type="ECO:0000313" key="1">
    <source>
        <dbReference type="EMBL" id="JAD42566.1"/>
    </source>
</evidence>
<accession>A0A0A8ZUU9</accession>
<dbReference type="EMBL" id="GBRH01255329">
    <property type="protein sequence ID" value="JAD42566.1"/>
    <property type="molecule type" value="Transcribed_RNA"/>
</dbReference>
<protein>
    <submittedName>
        <fullName evidence="1">Uncharacterized protein</fullName>
    </submittedName>
</protein>
<name>A0A0A8ZUU9_ARUDO</name>
<dbReference type="AlphaFoldDB" id="A0A0A8ZUU9"/>
<proteinExistence type="predicted"/>
<sequence>MEYKTVYRPSVSEKATKAQLELTCNAPR</sequence>
<reference evidence="1" key="2">
    <citation type="journal article" date="2015" name="Data Brief">
        <title>Shoot transcriptome of the giant reed, Arundo donax.</title>
        <authorList>
            <person name="Barrero R.A."/>
            <person name="Guerrero F.D."/>
            <person name="Moolhuijzen P."/>
            <person name="Goolsby J.A."/>
            <person name="Tidwell J."/>
            <person name="Bellgard S.E."/>
            <person name="Bellgard M.I."/>
        </authorList>
    </citation>
    <scope>NUCLEOTIDE SEQUENCE</scope>
    <source>
        <tissue evidence="1">Shoot tissue taken approximately 20 cm above the soil surface</tissue>
    </source>
</reference>
<organism evidence="1">
    <name type="scientific">Arundo donax</name>
    <name type="common">Giant reed</name>
    <name type="synonym">Donax arundinaceus</name>
    <dbReference type="NCBI Taxonomy" id="35708"/>
    <lineage>
        <taxon>Eukaryota</taxon>
        <taxon>Viridiplantae</taxon>
        <taxon>Streptophyta</taxon>
        <taxon>Embryophyta</taxon>
        <taxon>Tracheophyta</taxon>
        <taxon>Spermatophyta</taxon>
        <taxon>Magnoliopsida</taxon>
        <taxon>Liliopsida</taxon>
        <taxon>Poales</taxon>
        <taxon>Poaceae</taxon>
        <taxon>PACMAD clade</taxon>
        <taxon>Arundinoideae</taxon>
        <taxon>Arundineae</taxon>
        <taxon>Arundo</taxon>
    </lineage>
</organism>